<dbReference type="Proteomes" id="UP000295070">
    <property type="component" value="Chromosome 20"/>
</dbReference>
<protein>
    <submittedName>
        <fullName evidence="2">Uncharacterized protein</fullName>
    </submittedName>
</protein>
<dbReference type="EMBL" id="SCKG01000020">
    <property type="protein sequence ID" value="TDG98803.1"/>
    <property type="molecule type" value="Genomic_DNA"/>
</dbReference>
<proteinExistence type="predicted"/>
<gene>
    <name evidence="2" type="ORF">EPR50_G00204460</name>
</gene>
<evidence type="ECO:0000313" key="3">
    <source>
        <dbReference type="Proteomes" id="UP000295070"/>
    </source>
</evidence>
<sequence length="107" mass="11676">MLTTVLTFFNCLWVLTAHWEHRTSLTASRLPLKAVRNIVDPKTCQRGGSCAGTELRIVGPESICQLLENFYPFAAGRTENGKLPELVSEEDTNSGGSCAKIARLIPG</sequence>
<feature type="chain" id="PRO_5019724046" evidence="1">
    <location>
        <begin position="18"/>
        <end position="107"/>
    </location>
</feature>
<evidence type="ECO:0000256" key="1">
    <source>
        <dbReference type="SAM" id="SignalP"/>
    </source>
</evidence>
<dbReference type="AlphaFoldDB" id="A0A484CCP8"/>
<feature type="signal peptide" evidence="1">
    <location>
        <begin position="1"/>
        <end position="17"/>
    </location>
</feature>
<organism evidence="2 3">
    <name type="scientific">Perca flavescens</name>
    <name type="common">American yellow perch</name>
    <name type="synonym">Morone flavescens</name>
    <dbReference type="NCBI Taxonomy" id="8167"/>
    <lineage>
        <taxon>Eukaryota</taxon>
        <taxon>Metazoa</taxon>
        <taxon>Chordata</taxon>
        <taxon>Craniata</taxon>
        <taxon>Vertebrata</taxon>
        <taxon>Euteleostomi</taxon>
        <taxon>Actinopterygii</taxon>
        <taxon>Neopterygii</taxon>
        <taxon>Teleostei</taxon>
        <taxon>Neoteleostei</taxon>
        <taxon>Acanthomorphata</taxon>
        <taxon>Eupercaria</taxon>
        <taxon>Perciformes</taxon>
        <taxon>Percoidei</taxon>
        <taxon>Percidae</taxon>
        <taxon>Percinae</taxon>
        <taxon>Perca</taxon>
    </lineage>
</organism>
<keyword evidence="3" id="KW-1185">Reference proteome</keyword>
<keyword evidence="1" id="KW-0732">Signal</keyword>
<accession>A0A484CCP8</accession>
<name>A0A484CCP8_PERFV</name>
<comment type="caution">
    <text evidence="2">The sequence shown here is derived from an EMBL/GenBank/DDBJ whole genome shotgun (WGS) entry which is preliminary data.</text>
</comment>
<reference evidence="2 3" key="1">
    <citation type="submission" date="2019-01" db="EMBL/GenBank/DDBJ databases">
        <title>A chromosome-scale genome assembly of the yellow perch, Perca flavescens.</title>
        <authorList>
            <person name="Feron R."/>
            <person name="Morvezen R."/>
            <person name="Bestin A."/>
            <person name="Haffray P."/>
            <person name="Klopp C."/>
            <person name="Zahm M."/>
            <person name="Cabau C."/>
            <person name="Roques C."/>
            <person name="Donnadieu C."/>
            <person name="Bouchez O."/>
            <person name="Christie M."/>
            <person name="Larson W."/>
            <person name="Guiguen Y."/>
        </authorList>
    </citation>
    <scope>NUCLEOTIDE SEQUENCE [LARGE SCALE GENOMIC DNA]</scope>
    <source>
        <strain evidence="2">YP-PL-M2</strain>
        <tissue evidence="2">Blood</tissue>
    </source>
</reference>
<evidence type="ECO:0000313" key="2">
    <source>
        <dbReference type="EMBL" id="TDG98803.1"/>
    </source>
</evidence>